<comment type="caution">
    <text evidence="1">The sequence shown here is derived from an EMBL/GenBank/DDBJ whole genome shotgun (WGS) entry which is preliminary data.</text>
</comment>
<sequence>MELLSCYRIDGYVCKAVDTYINVMTHPIHLLLGTAAVITKIAEPEHFPLHYFRPRVYAELRQIYANKEGVIDYIGFLQKKEFVPTRSPDPMLQLTLANSSGRTMKLALWKEVNKSPERVNMQELDSVDGPALIAASSVKVGDYKGTLQLNSTAATYLYVKPASPAIDLLLESIKKREDELDDEHGEGALIAVDISAKITIADLQRTDKDLLIGRTFIVEGSITELHSSIVWYYKACTNCPRAANESGSEWACASHGRFAAPRPA</sequence>
<dbReference type="PANTHER" id="PTHR48463">
    <property type="entry name" value="DUF223 DOMAIN-CONTAINING PROTEIN"/>
    <property type="match status" value="1"/>
</dbReference>
<organism evidence="1 2">
    <name type="scientific">Deinandra increscens subsp. villosa</name>
    <dbReference type="NCBI Taxonomy" id="3103831"/>
    <lineage>
        <taxon>Eukaryota</taxon>
        <taxon>Viridiplantae</taxon>
        <taxon>Streptophyta</taxon>
        <taxon>Embryophyta</taxon>
        <taxon>Tracheophyta</taxon>
        <taxon>Spermatophyta</taxon>
        <taxon>Magnoliopsida</taxon>
        <taxon>eudicotyledons</taxon>
        <taxon>Gunneridae</taxon>
        <taxon>Pentapetalae</taxon>
        <taxon>asterids</taxon>
        <taxon>campanulids</taxon>
        <taxon>Asterales</taxon>
        <taxon>Asteraceae</taxon>
        <taxon>Asteroideae</taxon>
        <taxon>Heliantheae alliance</taxon>
        <taxon>Madieae</taxon>
        <taxon>Madiinae</taxon>
        <taxon>Deinandra</taxon>
    </lineage>
</organism>
<evidence type="ECO:0000313" key="2">
    <source>
        <dbReference type="Proteomes" id="UP001408789"/>
    </source>
</evidence>
<dbReference type="Gene3D" id="2.40.50.140">
    <property type="entry name" value="Nucleic acid-binding proteins"/>
    <property type="match status" value="2"/>
</dbReference>
<dbReference type="InterPro" id="IPR012340">
    <property type="entry name" value="NA-bd_OB-fold"/>
</dbReference>
<accession>A0AAP0GSG7</accession>
<dbReference type="EMBL" id="JBCNJP010000021">
    <property type="protein sequence ID" value="KAK9058932.1"/>
    <property type="molecule type" value="Genomic_DNA"/>
</dbReference>
<dbReference type="AlphaFoldDB" id="A0AAP0GSG7"/>
<reference evidence="1 2" key="1">
    <citation type="submission" date="2024-04" db="EMBL/GenBank/DDBJ databases">
        <title>The reference genome of an endangered Asteraceae, Deinandra increscens subsp. villosa, native to the Central Coast of California.</title>
        <authorList>
            <person name="Guilliams M."/>
            <person name="Hasenstab-Lehman K."/>
            <person name="Meyer R."/>
            <person name="Mcevoy S."/>
        </authorList>
    </citation>
    <scope>NUCLEOTIDE SEQUENCE [LARGE SCALE GENOMIC DNA]</scope>
    <source>
        <tissue evidence="1">Leaf</tissue>
    </source>
</reference>
<dbReference type="PANTHER" id="PTHR48463:SF1">
    <property type="entry name" value="DUF223 DOMAIN-CONTAINING PROTEIN"/>
    <property type="match status" value="1"/>
</dbReference>
<evidence type="ECO:0000313" key="1">
    <source>
        <dbReference type="EMBL" id="KAK9058932.1"/>
    </source>
</evidence>
<protein>
    <submittedName>
        <fullName evidence="1">Uncharacterized protein</fullName>
    </submittedName>
</protein>
<dbReference type="SUPFAM" id="SSF50249">
    <property type="entry name" value="Nucleic acid-binding proteins"/>
    <property type="match status" value="1"/>
</dbReference>
<dbReference type="Proteomes" id="UP001408789">
    <property type="component" value="Unassembled WGS sequence"/>
</dbReference>
<gene>
    <name evidence="1" type="ORF">SSX86_021549</name>
</gene>
<proteinExistence type="predicted"/>
<keyword evidence="2" id="KW-1185">Reference proteome</keyword>
<name>A0AAP0GSG7_9ASTR</name>